<protein>
    <submittedName>
        <fullName evidence="4">Glycosidase</fullName>
    </submittedName>
</protein>
<keyword evidence="1 4" id="KW-0378">Hydrolase</keyword>
<dbReference type="RefSeq" id="WP_089651288.1">
    <property type="nucleotide sequence ID" value="NZ_FNIZ01000003.1"/>
</dbReference>
<accession>A0A1H0HGG6</accession>
<dbReference type="Gene3D" id="3.20.20.80">
    <property type="entry name" value="Glycosidases"/>
    <property type="match status" value="1"/>
</dbReference>
<organism evidence="4 5">
    <name type="scientific">Halobacillus aidingensis</name>
    <dbReference type="NCBI Taxonomy" id="240303"/>
    <lineage>
        <taxon>Bacteria</taxon>
        <taxon>Bacillati</taxon>
        <taxon>Bacillota</taxon>
        <taxon>Bacilli</taxon>
        <taxon>Bacillales</taxon>
        <taxon>Bacillaceae</taxon>
        <taxon>Halobacillus</taxon>
    </lineage>
</organism>
<dbReference type="GO" id="GO:0005975">
    <property type="term" value="P:carbohydrate metabolic process"/>
    <property type="evidence" value="ECO:0007669"/>
    <property type="project" value="InterPro"/>
</dbReference>
<dbReference type="Pfam" id="PF00128">
    <property type="entry name" value="Alpha-amylase"/>
    <property type="match status" value="1"/>
</dbReference>
<dbReference type="STRING" id="240303.SAMN05421677_103163"/>
<feature type="chain" id="PRO_5038770438" evidence="2">
    <location>
        <begin position="25"/>
        <end position="919"/>
    </location>
</feature>
<dbReference type="PANTHER" id="PTHR10357">
    <property type="entry name" value="ALPHA-AMYLASE FAMILY MEMBER"/>
    <property type="match status" value="1"/>
</dbReference>
<proteinExistence type="predicted"/>
<dbReference type="InterPro" id="IPR013783">
    <property type="entry name" value="Ig-like_fold"/>
</dbReference>
<name>A0A1H0HGG6_HALAD</name>
<reference evidence="5" key="1">
    <citation type="submission" date="2016-10" db="EMBL/GenBank/DDBJ databases">
        <authorList>
            <person name="Varghese N."/>
            <person name="Submissions S."/>
        </authorList>
    </citation>
    <scope>NUCLEOTIDE SEQUENCE [LARGE SCALE GENOMIC DNA]</scope>
    <source>
        <strain evidence="5">CGMCC 1.3703</strain>
    </source>
</reference>
<dbReference type="SMART" id="SM00642">
    <property type="entry name" value="Aamy"/>
    <property type="match status" value="1"/>
</dbReference>
<dbReference type="Gene3D" id="2.60.40.1180">
    <property type="entry name" value="Golgi alpha-mannosidase II"/>
    <property type="match status" value="1"/>
</dbReference>
<evidence type="ECO:0000259" key="3">
    <source>
        <dbReference type="SMART" id="SM00642"/>
    </source>
</evidence>
<evidence type="ECO:0000256" key="1">
    <source>
        <dbReference type="ARBA" id="ARBA00023295"/>
    </source>
</evidence>
<dbReference type="InterPro" id="IPR054174">
    <property type="entry name" value="Alpha-amylase-like_C"/>
</dbReference>
<dbReference type="SUPFAM" id="SSF51445">
    <property type="entry name" value="(Trans)glycosidases"/>
    <property type="match status" value="1"/>
</dbReference>
<dbReference type="InterPro" id="IPR017853">
    <property type="entry name" value="GH"/>
</dbReference>
<evidence type="ECO:0000256" key="2">
    <source>
        <dbReference type="SAM" id="SignalP"/>
    </source>
</evidence>
<dbReference type="OrthoDB" id="9761875at2"/>
<feature type="domain" description="Glycosyl hydrolase family 13 catalytic" evidence="3">
    <location>
        <begin position="362"/>
        <end position="721"/>
    </location>
</feature>
<evidence type="ECO:0000313" key="4">
    <source>
        <dbReference type="EMBL" id="SDO18134.1"/>
    </source>
</evidence>
<evidence type="ECO:0000313" key="5">
    <source>
        <dbReference type="Proteomes" id="UP000198860"/>
    </source>
</evidence>
<gene>
    <name evidence="4" type="ORF">SAMN05421677_103163</name>
</gene>
<dbReference type="SUPFAM" id="SSF51011">
    <property type="entry name" value="Glycosyl hydrolase domain"/>
    <property type="match status" value="1"/>
</dbReference>
<dbReference type="InterPro" id="IPR045857">
    <property type="entry name" value="O16G_dom_2"/>
</dbReference>
<feature type="signal peptide" evidence="2">
    <location>
        <begin position="1"/>
        <end position="24"/>
    </location>
</feature>
<dbReference type="Gene3D" id="3.90.400.10">
    <property type="entry name" value="Oligo-1,6-glucosidase, Domain 2"/>
    <property type="match status" value="1"/>
</dbReference>
<dbReference type="CDD" id="cd11338">
    <property type="entry name" value="AmyAc_CMD"/>
    <property type="match status" value="1"/>
</dbReference>
<dbReference type="Proteomes" id="UP000198860">
    <property type="component" value="Unassembled WGS sequence"/>
</dbReference>
<keyword evidence="1 4" id="KW-0326">Glycosidase</keyword>
<dbReference type="GO" id="GO:0016798">
    <property type="term" value="F:hydrolase activity, acting on glycosyl bonds"/>
    <property type="evidence" value="ECO:0007669"/>
    <property type="project" value="UniProtKB-KW"/>
</dbReference>
<dbReference type="AlphaFoldDB" id="A0A1H0HGG6"/>
<dbReference type="Gene3D" id="2.60.40.10">
    <property type="entry name" value="Immunoglobulins"/>
    <property type="match status" value="2"/>
</dbReference>
<keyword evidence="2" id="KW-0732">Signal</keyword>
<sequence>MVQKRWIWLIGIALLFLSFAQPVASTYADAKTYGEVVLRGNAETLDWSSDNNPLTYNAEEGVWLSGPIPLEGGKVTEFKFVYDGNWMSGANLTFTAPQDAEYIFAFHPENERKVDIRLADTYEASVELELTVPEGTPEWVTPTVASSKNDFHYTAAPMTKTSKNTYTTKIVGQAGEEVSYFYSLAGESYKENLDEPRTVTLSTSGDTEEDTVTQWKKVPVAQSVTHDYNHSPYVPNHRDDVTVKVEVQHFGPIDKGAIYYTTDGTTPDGKRGEAANGQTVPLKVTDTSENADGLKTSIMEGVIPSQKKETRVKYKLDVWNSNSDGSQFADNNVLSSEDATEFAYYVDTYESPEWAKEAVIYQVFVDRFRDGSTENNTSVNPEQPYDEQLKGWMGGDIQGVLEKIDYIENLGVNTLWISPIYEGPYSHGYHPTDFMNIDPRFGSNQLMKELVDEAHKRDMKVVYDLVPNHTSDQHDFFQDALEKGPDSPYYDWYTFTNYPNEYDTFYGIQELPELNNDNPETREYMLDEVVPFWMNEIGVDGFRLDYAKGPSQSFWVDFRHKVKSLDDDAFIFGEVWDNLDTISSYKGKLDGAIDFETHSAITNAFIQDGSVNTLASSLEETFGTYGDEFVAATFLDSHDMPRFLFEADGNEETLKNAAALQFTLPGAPIIYYGDEVGLSQSGDHNLVDEWKDRYYREMMIWEEEKQNGDILSHYKALIDARNDQPALTQGDFNIIYSDDDVLVFERSVPQDKVLVVMNLGEEDRKLDIIDLYNQQTPNKVQLTSLLEKEKLKSHKGTLEMTSEAGSVAIYDVKGKLRYEAPSEEKKYNKVVLRGSAPFDWSSDANMLTFDEKEALWKSEPIELTAGETVEYKFVRDGEWLEGDNLRFTPEADGKYIFIFDPQNEYQVTVEQVQAMNEAA</sequence>
<dbReference type="EMBL" id="FNIZ01000003">
    <property type="protein sequence ID" value="SDO18134.1"/>
    <property type="molecule type" value="Genomic_DNA"/>
</dbReference>
<dbReference type="InterPro" id="IPR013780">
    <property type="entry name" value="Glyco_hydro_b"/>
</dbReference>
<dbReference type="InterPro" id="IPR006047">
    <property type="entry name" value="GH13_cat_dom"/>
</dbReference>
<keyword evidence="5" id="KW-1185">Reference proteome</keyword>
<dbReference type="Pfam" id="PF22026">
    <property type="entry name" value="Alpha-amylase_C_2"/>
    <property type="match status" value="1"/>
</dbReference>